<dbReference type="PANTHER" id="PTHR43364">
    <property type="entry name" value="NADH-SPECIFIC METHYLGLYOXAL REDUCTASE-RELATED"/>
    <property type="match status" value="1"/>
</dbReference>
<sequence length="182" mass="19416">EQVKAGKIRHIGVSNETPWGVAQFLRAAEVQGLPRIVSIQNPYSLLNRLYEGGLSEFSHREGVGLLAYSPLAFGALTGKYLGGARPEGSRLSAVYRTFNRYDSGPAQQAIAGYVALARELDVSPAQLALAAVIGKPFVSSALTGQTSLVQLRENLGALTLQLSPETLARIEQIHALIPNPAP</sequence>
<dbReference type="AlphaFoldDB" id="A0A6M0CYI6"/>
<dbReference type="Pfam" id="PF00248">
    <property type="entry name" value="Aldo_ket_red"/>
    <property type="match status" value="1"/>
</dbReference>
<keyword evidence="1" id="KW-0560">Oxidoreductase</keyword>
<evidence type="ECO:0000256" key="1">
    <source>
        <dbReference type="ARBA" id="ARBA00023002"/>
    </source>
</evidence>
<proteinExistence type="predicted"/>
<gene>
    <name evidence="3" type="ORF">G3435_26695</name>
</gene>
<evidence type="ECO:0000259" key="2">
    <source>
        <dbReference type="Pfam" id="PF00248"/>
    </source>
</evidence>
<feature type="domain" description="NADP-dependent oxidoreductase" evidence="2">
    <location>
        <begin position="3"/>
        <end position="173"/>
    </location>
</feature>
<organism evidence="3 4">
    <name type="scientific">Pseudomonas brassicae</name>
    <dbReference type="NCBI Taxonomy" id="2708063"/>
    <lineage>
        <taxon>Bacteria</taxon>
        <taxon>Pseudomonadati</taxon>
        <taxon>Pseudomonadota</taxon>
        <taxon>Gammaproteobacteria</taxon>
        <taxon>Pseudomonadales</taxon>
        <taxon>Pseudomonadaceae</taxon>
        <taxon>Pseudomonas</taxon>
    </lineage>
</organism>
<dbReference type="InterPro" id="IPR050523">
    <property type="entry name" value="AKR_Detox_Biosynth"/>
</dbReference>
<dbReference type="InterPro" id="IPR036812">
    <property type="entry name" value="NAD(P)_OxRdtase_dom_sf"/>
</dbReference>
<dbReference type="Gene3D" id="3.20.20.100">
    <property type="entry name" value="NADP-dependent oxidoreductase domain"/>
    <property type="match status" value="1"/>
</dbReference>
<evidence type="ECO:0000313" key="4">
    <source>
        <dbReference type="Proteomes" id="UP000480410"/>
    </source>
</evidence>
<feature type="non-terminal residue" evidence="3">
    <location>
        <position position="1"/>
    </location>
</feature>
<dbReference type="Proteomes" id="UP000480410">
    <property type="component" value="Unassembled WGS sequence"/>
</dbReference>
<evidence type="ECO:0000313" key="3">
    <source>
        <dbReference type="EMBL" id="NER62552.1"/>
    </source>
</evidence>
<dbReference type="PANTHER" id="PTHR43364:SF4">
    <property type="entry name" value="NAD(P)-LINKED OXIDOREDUCTASE SUPERFAMILY PROTEIN"/>
    <property type="match status" value="1"/>
</dbReference>
<dbReference type="GO" id="GO:0016491">
    <property type="term" value="F:oxidoreductase activity"/>
    <property type="evidence" value="ECO:0007669"/>
    <property type="project" value="UniProtKB-KW"/>
</dbReference>
<dbReference type="EMBL" id="JAAHBV010000914">
    <property type="protein sequence ID" value="NER62552.1"/>
    <property type="molecule type" value="Genomic_DNA"/>
</dbReference>
<protein>
    <submittedName>
        <fullName evidence="3">Aldo/keto reductase</fullName>
    </submittedName>
</protein>
<reference evidence="3 4" key="1">
    <citation type="submission" date="2020-02" db="EMBL/GenBank/DDBJ databases">
        <title>Broccoli isolated Pseudomonas sp.</title>
        <authorList>
            <person name="Fujikawa T."/>
            <person name="Sawada H."/>
        </authorList>
    </citation>
    <scope>NUCLEOTIDE SEQUENCE [LARGE SCALE GENOMIC DNA]</scope>
    <source>
        <strain evidence="3 4">MAFF212428</strain>
    </source>
</reference>
<dbReference type="SUPFAM" id="SSF51430">
    <property type="entry name" value="NAD(P)-linked oxidoreductase"/>
    <property type="match status" value="1"/>
</dbReference>
<comment type="caution">
    <text evidence="3">The sequence shown here is derived from an EMBL/GenBank/DDBJ whole genome shotgun (WGS) entry which is preliminary data.</text>
</comment>
<dbReference type="InterPro" id="IPR023210">
    <property type="entry name" value="NADP_OxRdtase_dom"/>
</dbReference>
<accession>A0A6M0CYI6</accession>
<name>A0A6M0CYI6_9PSED</name>